<comment type="similarity">
    <text evidence="2 9">Belongs to the arsenical resistance-3 (ACR3) (TC 2.A.59) family.</text>
</comment>
<evidence type="ECO:0000256" key="2">
    <source>
        <dbReference type="ARBA" id="ARBA00010110"/>
    </source>
</evidence>
<evidence type="ECO:0000256" key="5">
    <source>
        <dbReference type="ARBA" id="ARBA00022692"/>
    </source>
</evidence>
<keyword evidence="4 9" id="KW-1003">Cell membrane</keyword>
<keyword evidence="13" id="KW-1185">Reference proteome</keyword>
<dbReference type="Gene3D" id="1.20.1530.20">
    <property type="match status" value="1"/>
</dbReference>
<dbReference type="InterPro" id="IPR002657">
    <property type="entry name" value="BilAc:Na_symport/Acr3"/>
</dbReference>
<feature type="transmembrane region" description="Helical" evidence="11">
    <location>
        <begin position="292"/>
        <end position="311"/>
    </location>
</feature>
<accession>A0AAD9CS50</accession>
<reference evidence="12" key="1">
    <citation type="submission" date="2023-02" db="EMBL/GenBank/DDBJ databases">
        <title>Identification and recombinant expression of a fungal hydrolase from Papiliotrema laurentii that hydrolyzes apple cutin and clears colloidal polyester polyurethane.</title>
        <authorList>
            <consortium name="DOE Joint Genome Institute"/>
            <person name="Roman V.A."/>
            <person name="Bojanowski C."/>
            <person name="Crable B.R."/>
            <person name="Wagner D.N."/>
            <person name="Hung C.S."/>
            <person name="Nadeau L.J."/>
            <person name="Schratz L."/>
            <person name="Haridas S."/>
            <person name="Pangilinan J."/>
            <person name="Lipzen A."/>
            <person name="Na H."/>
            <person name="Yan M."/>
            <person name="Ng V."/>
            <person name="Grigoriev I.V."/>
            <person name="Spatafora J.W."/>
            <person name="Barlow D."/>
            <person name="Biffinger J."/>
            <person name="Kelley-Loughnane N."/>
            <person name="Varaljay V.A."/>
            <person name="Crookes-Goodson W.J."/>
        </authorList>
    </citation>
    <scope>NUCLEOTIDE SEQUENCE</scope>
    <source>
        <strain evidence="12">5307AH</strain>
    </source>
</reference>
<evidence type="ECO:0000256" key="9">
    <source>
        <dbReference type="PIRNR" id="PIRNR005508"/>
    </source>
</evidence>
<evidence type="ECO:0000313" key="12">
    <source>
        <dbReference type="EMBL" id="KAK1920914.1"/>
    </source>
</evidence>
<dbReference type="AlphaFoldDB" id="A0AAD9CS50"/>
<feature type="transmembrane region" description="Helical" evidence="11">
    <location>
        <begin position="357"/>
        <end position="380"/>
    </location>
</feature>
<keyword evidence="6" id="KW-0059">Arsenical resistance</keyword>
<protein>
    <submittedName>
        <fullName evidence="12">Sodium bile acid symporter family-domain-containing protein</fullName>
    </submittedName>
</protein>
<gene>
    <name evidence="12" type="ORF">DB88DRAFT_501493</name>
</gene>
<keyword evidence="3 9" id="KW-0813">Transport</keyword>
<evidence type="ECO:0000256" key="4">
    <source>
        <dbReference type="ARBA" id="ARBA00022475"/>
    </source>
</evidence>
<dbReference type="NCBIfam" id="TIGR00832">
    <property type="entry name" value="acr3"/>
    <property type="match status" value="1"/>
</dbReference>
<dbReference type="EMBL" id="JAODAN010000012">
    <property type="protein sequence ID" value="KAK1920914.1"/>
    <property type="molecule type" value="Genomic_DNA"/>
</dbReference>
<dbReference type="GO" id="GO:0015105">
    <property type="term" value="F:arsenite transmembrane transporter activity"/>
    <property type="evidence" value="ECO:0007669"/>
    <property type="project" value="TreeGrafter"/>
</dbReference>
<keyword evidence="5 9" id="KW-0812">Transmembrane</keyword>
<dbReference type="PIRSF" id="PIRSF005508">
    <property type="entry name" value="Acr3"/>
    <property type="match status" value="1"/>
</dbReference>
<proteinExistence type="inferred from homology"/>
<comment type="caution">
    <text evidence="12">The sequence shown here is derived from an EMBL/GenBank/DDBJ whole genome shotgun (WGS) entry which is preliminary data.</text>
</comment>
<dbReference type="FunFam" id="1.20.1530.20:FF:000009">
    <property type="entry name" value="Arsenite transporter, ACR3 family"/>
    <property type="match status" value="1"/>
</dbReference>
<keyword evidence="8 9" id="KW-0472">Membrane</keyword>
<organism evidence="12 13">
    <name type="scientific">Papiliotrema laurentii</name>
    <name type="common">Cryptococcus laurentii</name>
    <dbReference type="NCBI Taxonomy" id="5418"/>
    <lineage>
        <taxon>Eukaryota</taxon>
        <taxon>Fungi</taxon>
        <taxon>Dikarya</taxon>
        <taxon>Basidiomycota</taxon>
        <taxon>Agaricomycotina</taxon>
        <taxon>Tremellomycetes</taxon>
        <taxon>Tremellales</taxon>
        <taxon>Rhynchogastremaceae</taxon>
        <taxon>Papiliotrema</taxon>
    </lineage>
</organism>
<dbReference type="PANTHER" id="PTHR43057">
    <property type="entry name" value="ARSENITE EFFLUX TRANSPORTER"/>
    <property type="match status" value="1"/>
</dbReference>
<evidence type="ECO:0000256" key="7">
    <source>
        <dbReference type="ARBA" id="ARBA00022989"/>
    </source>
</evidence>
<evidence type="ECO:0000256" key="8">
    <source>
        <dbReference type="ARBA" id="ARBA00023136"/>
    </source>
</evidence>
<dbReference type="GO" id="GO:0046685">
    <property type="term" value="P:response to arsenic-containing substance"/>
    <property type="evidence" value="ECO:0007669"/>
    <property type="project" value="UniProtKB-KW"/>
</dbReference>
<dbReference type="PANTHER" id="PTHR43057:SF1">
    <property type="entry name" value="ARSENICAL-RESISTANCE PROTEIN 3"/>
    <property type="match status" value="1"/>
</dbReference>
<evidence type="ECO:0000256" key="11">
    <source>
        <dbReference type="SAM" id="Phobius"/>
    </source>
</evidence>
<evidence type="ECO:0000256" key="3">
    <source>
        <dbReference type="ARBA" id="ARBA00022448"/>
    </source>
</evidence>
<evidence type="ECO:0000256" key="10">
    <source>
        <dbReference type="SAM" id="MobiDB-lite"/>
    </source>
</evidence>
<dbReference type="GO" id="GO:0015297">
    <property type="term" value="F:antiporter activity"/>
    <property type="evidence" value="ECO:0007669"/>
    <property type="project" value="UniProtKB-UniRule"/>
</dbReference>
<keyword evidence="7 9" id="KW-1133">Transmembrane helix</keyword>
<dbReference type="Pfam" id="PF01758">
    <property type="entry name" value="SBF"/>
    <property type="match status" value="1"/>
</dbReference>
<dbReference type="GO" id="GO:0005886">
    <property type="term" value="C:plasma membrane"/>
    <property type="evidence" value="ECO:0007669"/>
    <property type="project" value="UniProtKB-SubCell"/>
</dbReference>
<feature type="transmembrane region" description="Helical" evidence="11">
    <location>
        <begin position="119"/>
        <end position="142"/>
    </location>
</feature>
<dbReference type="InterPro" id="IPR038770">
    <property type="entry name" value="Na+/solute_symporter_sf"/>
</dbReference>
<feature type="transmembrane region" description="Helical" evidence="11">
    <location>
        <begin position="148"/>
        <end position="167"/>
    </location>
</feature>
<feature type="transmembrane region" description="Helical" evidence="11">
    <location>
        <begin position="79"/>
        <end position="98"/>
    </location>
</feature>
<sequence>MNGSSSTRPRPESISESKEMAVAPQPSRSEEKPSRASPFAALSWLDRLLGPLVLIAMIVGVLIGHYGSGVDTFLKGASFKGVSIPIMVGLLVMMWPIMAKVQYERLPALIQERSVWKQIGISMFLNWIIGPFVMLGLAWATLPDLPGYRAGVIIVGIARCIAMVMIWNQLANGNSDLCAILVIINSLLQLVLFSPFSVFFLKVISGDNNVRMSYQETSIAVGIYLGIPLAAGMITRFSLIALLGRNGFNKFMRFFGPVALLGLLYTIILICMEQADRIIDNIGNVFRVFVPLILYFCFMWTGTFITMYLAYRSRSRHTDEEKYHHAVVQSFTAGSNNFELAIAVCVAIYGVDSDQALASTIGPLVEVPVLLCLSYLSLYLRHRLQWSRGSSTSPETLTSSSSTL</sequence>
<feature type="transmembrane region" description="Helical" evidence="11">
    <location>
        <begin position="221"/>
        <end position="242"/>
    </location>
</feature>
<feature type="transmembrane region" description="Helical" evidence="11">
    <location>
        <begin position="48"/>
        <end position="67"/>
    </location>
</feature>
<evidence type="ECO:0000256" key="1">
    <source>
        <dbReference type="ARBA" id="ARBA00004651"/>
    </source>
</evidence>
<feature type="transmembrane region" description="Helical" evidence="11">
    <location>
        <begin position="254"/>
        <end position="272"/>
    </location>
</feature>
<feature type="region of interest" description="Disordered" evidence="10">
    <location>
        <begin position="1"/>
        <end position="34"/>
    </location>
</feature>
<feature type="compositionally biased region" description="Basic and acidic residues" evidence="10">
    <location>
        <begin position="9"/>
        <end position="19"/>
    </location>
</feature>
<evidence type="ECO:0000313" key="13">
    <source>
        <dbReference type="Proteomes" id="UP001182556"/>
    </source>
</evidence>
<evidence type="ECO:0000256" key="6">
    <source>
        <dbReference type="ARBA" id="ARBA00022849"/>
    </source>
</evidence>
<feature type="transmembrane region" description="Helical" evidence="11">
    <location>
        <begin position="179"/>
        <end position="201"/>
    </location>
</feature>
<name>A0AAD9CS50_PAPLA</name>
<dbReference type="InterPro" id="IPR004706">
    <property type="entry name" value="Arsenical-R_Acr3"/>
</dbReference>
<dbReference type="Proteomes" id="UP001182556">
    <property type="component" value="Unassembled WGS sequence"/>
</dbReference>
<dbReference type="GO" id="GO:0015104">
    <property type="term" value="F:antimonite transmembrane transporter activity"/>
    <property type="evidence" value="ECO:0007669"/>
    <property type="project" value="TreeGrafter"/>
</dbReference>
<comment type="subcellular location">
    <subcellularLocation>
        <location evidence="1 9">Cell membrane</location>
        <topology evidence="1 9">Multi-pass membrane protein</topology>
    </subcellularLocation>
</comment>